<name>A0A1S6J8H5_9ACTN</name>
<dbReference type="EMBL" id="CP019724">
    <property type="protein sequence ID" value="AQS68011.1"/>
    <property type="molecule type" value="Genomic_DNA"/>
</dbReference>
<dbReference type="RefSeq" id="WP_055418316.1">
    <property type="nucleotide sequence ID" value="NZ_CP019724.1"/>
</dbReference>
<protein>
    <submittedName>
        <fullName evidence="1">Uncharacterized protein</fullName>
    </submittedName>
</protein>
<proteinExistence type="predicted"/>
<dbReference type="AlphaFoldDB" id="A0A1S6J8H5"/>
<dbReference type="Proteomes" id="UP000189443">
    <property type="component" value="Chromosome"/>
</dbReference>
<evidence type="ECO:0000313" key="1">
    <source>
        <dbReference type="EMBL" id="AQS68011.1"/>
    </source>
</evidence>
<gene>
    <name evidence="1" type="ORF">B1H29_14690</name>
</gene>
<evidence type="ECO:0000313" key="2">
    <source>
        <dbReference type="Proteomes" id="UP000189443"/>
    </source>
</evidence>
<reference evidence="1 2" key="1">
    <citation type="submission" date="2017-02" db="EMBL/GenBank/DDBJ databases">
        <title>Streptomyces pactum ACT12 Genome sequencing and assembly.</title>
        <authorList>
            <person name="Xue Q."/>
            <person name="Yan X."/>
            <person name="Jia L."/>
            <person name="Yan H."/>
        </authorList>
    </citation>
    <scope>NUCLEOTIDE SEQUENCE [LARGE SCALE GENOMIC DNA]</scope>
    <source>
        <strain evidence="1 2">ACT12</strain>
    </source>
</reference>
<keyword evidence="2" id="KW-1185">Reference proteome</keyword>
<dbReference type="KEGG" id="spac:B1H29_14690"/>
<sequence length="80" mass="8798">MGRLIPLGDLWDVLVDGTGAAFTDRLKRESEAAVKFYAKARTHLLGKYGSDTHTDFLADHRSSGRCCWARSLPTCPRCAG</sequence>
<organism evidence="1 2">
    <name type="scientific">Streptomyces pactum</name>
    <dbReference type="NCBI Taxonomy" id="68249"/>
    <lineage>
        <taxon>Bacteria</taxon>
        <taxon>Bacillati</taxon>
        <taxon>Actinomycetota</taxon>
        <taxon>Actinomycetes</taxon>
        <taxon>Kitasatosporales</taxon>
        <taxon>Streptomycetaceae</taxon>
        <taxon>Streptomyces</taxon>
    </lineage>
</organism>
<accession>A0A1S6J8H5</accession>